<organism evidence="1 2">
    <name type="scientific">Cognatishimia maritima</name>
    <dbReference type="NCBI Taxonomy" id="870908"/>
    <lineage>
        <taxon>Bacteria</taxon>
        <taxon>Pseudomonadati</taxon>
        <taxon>Pseudomonadota</taxon>
        <taxon>Alphaproteobacteria</taxon>
        <taxon>Rhodobacterales</taxon>
        <taxon>Paracoccaceae</taxon>
        <taxon>Cognatishimia</taxon>
    </lineage>
</organism>
<keyword evidence="2" id="KW-1185">Reference proteome</keyword>
<proteinExistence type="predicted"/>
<dbReference type="EMBL" id="FQWM01000009">
    <property type="protein sequence ID" value="SHH79252.1"/>
    <property type="molecule type" value="Genomic_DNA"/>
</dbReference>
<dbReference type="AlphaFoldDB" id="A0A1M5VVG4"/>
<accession>A0A1M5VVG4</accession>
<gene>
    <name evidence="1" type="ORF">SAMN04488044_3281</name>
</gene>
<dbReference type="Proteomes" id="UP000184211">
    <property type="component" value="Unassembled WGS sequence"/>
</dbReference>
<protein>
    <submittedName>
        <fullName evidence="1">Uncharacterized protein</fullName>
    </submittedName>
</protein>
<name>A0A1M5VVG4_9RHOB</name>
<dbReference type="STRING" id="870908.SAMN04488044_3281"/>
<evidence type="ECO:0000313" key="2">
    <source>
        <dbReference type="Proteomes" id="UP000184211"/>
    </source>
</evidence>
<sequence length="57" mass="6259">MSPILFLAASQIVSGNVGATVIDNDVKMQVSIPRACYFQWQREWCLQLGGGSLTMRA</sequence>
<reference evidence="2" key="1">
    <citation type="submission" date="2016-11" db="EMBL/GenBank/DDBJ databases">
        <authorList>
            <person name="Varghese N."/>
            <person name="Submissions S."/>
        </authorList>
    </citation>
    <scope>NUCLEOTIDE SEQUENCE [LARGE SCALE GENOMIC DNA]</scope>
    <source>
        <strain evidence="2">DSM 28223</strain>
    </source>
</reference>
<evidence type="ECO:0000313" key="1">
    <source>
        <dbReference type="EMBL" id="SHH79252.1"/>
    </source>
</evidence>